<name>A0A6H1ZZL9_9ZZZZ</name>
<feature type="region of interest" description="Disordered" evidence="1">
    <location>
        <begin position="123"/>
        <end position="146"/>
    </location>
</feature>
<dbReference type="AlphaFoldDB" id="A0A6H1ZZL9"/>
<reference evidence="2" key="1">
    <citation type="submission" date="2020-03" db="EMBL/GenBank/DDBJ databases">
        <title>The deep terrestrial virosphere.</title>
        <authorList>
            <person name="Holmfeldt K."/>
            <person name="Nilsson E."/>
            <person name="Simone D."/>
            <person name="Lopez-Fernandez M."/>
            <person name="Wu X."/>
            <person name="de Brujin I."/>
            <person name="Lundin D."/>
            <person name="Andersson A."/>
            <person name="Bertilsson S."/>
            <person name="Dopson M."/>
        </authorList>
    </citation>
    <scope>NUCLEOTIDE SEQUENCE</scope>
    <source>
        <strain evidence="2">TM448A03084</strain>
    </source>
</reference>
<dbReference type="EMBL" id="MT144379">
    <property type="protein sequence ID" value="QJA52929.1"/>
    <property type="molecule type" value="Genomic_DNA"/>
</dbReference>
<accession>A0A6H1ZZL9</accession>
<feature type="compositionally biased region" description="Basic and acidic residues" evidence="1">
    <location>
        <begin position="126"/>
        <end position="146"/>
    </location>
</feature>
<proteinExistence type="predicted"/>
<protein>
    <submittedName>
        <fullName evidence="2">Uncharacterized protein</fullName>
    </submittedName>
</protein>
<evidence type="ECO:0000313" key="2">
    <source>
        <dbReference type="EMBL" id="QJA52929.1"/>
    </source>
</evidence>
<sequence length="146" mass="16836">MNLRRTESRKDDLLDMATPSPVSAGAIDKIIDLAFNPSRDKLREVTVIDRMQGRLFPQADMVITARAYILEIAYFRQDSRAYQSRFRKTHPVLPDLLDEFLFRTAQWQKSVSGMNLKEATNLAMAETERTRDDEGPRDSDDWPGDK</sequence>
<evidence type="ECO:0000256" key="1">
    <source>
        <dbReference type="SAM" id="MobiDB-lite"/>
    </source>
</evidence>
<organism evidence="2">
    <name type="scientific">viral metagenome</name>
    <dbReference type="NCBI Taxonomy" id="1070528"/>
    <lineage>
        <taxon>unclassified sequences</taxon>
        <taxon>metagenomes</taxon>
        <taxon>organismal metagenomes</taxon>
    </lineage>
</organism>
<gene>
    <name evidence="2" type="ORF">TM448A03084_0002</name>
</gene>